<feature type="non-terminal residue" evidence="1">
    <location>
        <position position="1"/>
    </location>
</feature>
<evidence type="ECO:0000313" key="1">
    <source>
        <dbReference type="EMBL" id="SVC98405.1"/>
    </source>
</evidence>
<name>A0A382RMN6_9ZZZZ</name>
<dbReference type="SUPFAM" id="SSF52507">
    <property type="entry name" value="Homo-oligomeric flavin-containing Cys decarboxylases, HFCD"/>
    <property type="match status" value="1"/>
</dbReference>
<evidence type="ECO:0008006" key="2">
    <source>
        <dbReference type="Google" id="ProtNLM"/>
    </source>
</evidence>
<dbReference type="GO" id="GO:0003824">
    <property type="term" value="F:catalytic activity"/>
    <property type="evidence" value="ECO:0007669"/>
    <property type="project" value="InterPro"/>
</dbReference>
<dbReference type="InterPro" id="IPR036551">
    <property type="entry name" value="Flavin_trans-like"/>
</dbReference>
<dbReference type="AlphaFoldDB" id="A0A382RMN6"/>
<sequence>VPTHLIITEAGARTLILETEIALAEIKALADVVHSNKDIAASISSGSFLTRGMIVAPCSIKTLSS</sequence>
<feature type="non-terminal residue" evidence="1">
    <location>
        <position position="65"/>
    </location>
</feature>
<dbReference type="Gene3D" id="3.40.50.1950">
    <property type="entry name" value="Flavin prenyltransferase-like"/>
    <property type="match status" value="1"/>
</dbReference>
<accession>A0A382RMN6</accession>
<organism evidence="1">
    <name type="scientific">marine metagenome</name>
    <dbReference type="NCBI Taxonomy" id="408172"/>
    <lineage>
        <taxon>unclassified sequences</taxon>
        <taxon>metagenomes</taxon>
        <taxon>ecological metagenomes</taxon>
    </lineage>
</organism>
<protein>
    <recommendedName>
        <fullName evidence="2">Flavoprotein domain-containing protein</fullName>
    </recommendedName>
</protein>
<dbReference type="EMBL" id="UINC01122537">
    <property type="protein sequence ID" value="SVC98405.1"/>
    <property type="molecule type" value="Genomic_DNA"/>
</dbReference>
<reference evidence="1" key="1">
    <citation type="submission" date="2018-05" db="EMBL/GenBank/DDBJ databases">
        <authorList>
            <person name="Lanie J.A."/>
            <person name="Ng W.-L."/>
            <person name="Kazmierczak K.M."/>
            <person name="Andrzejewski T.M."/>
            <person name="Davidsen T.M."/>
            <person name="Wayne K.J."/>
            <person name="Tettelin H."/>
            <person name="Glass J.I."/>
            <person name="Rusch D."/>
            <person name="Podicherti R."/>
            <person name="Tsui H.-C.T."/>
            <person name="Winkler M.E."/>
        </authorList>
    </citation>
    <scope>NUCLEOTIDE SEQUENCE</scope>
</reference>
<proteinExistence type="predicted"/>
<gene>
    <name evidence="1" type="ORF">METZ01_LOCUS351259</name>
</gene>